<evidence type="ECO:0000313" key="2">
    <source>
        <dbReference type="Proteomes" id="UP000317316"/>
    </source>
</evidence>
<name>A0A544T2V1_9BACI</name>
<proteinExistence type="predicted"/>
<reference evidence="1 2" key="1">
    <citation type="submission" date="2019-05" db="EMBL/GenBank/DDBJ databases">
        <title>Psychrobacillus vulpis sp. nov., a new species isolated from feces of a red fox that inhabits in The Tablas de Daimiel Natural Park, Albacete, Spain.</title>
        <authorList>
            <person name="Rodriguez M."/>
            <person name="Reina J.C."/>
            <person name="Bejar V."/>
            <person name="Llamas I."/>
        </authorList>
    </citation>
    <scope>NUCLEOTIDE SEQUENCE [LARGE SCALE GENOMIC DNA]</scope>
    <source>
        <strain evidence="1 2">NEAU-3TGS17</strain>
    </source>
</reference>
<dbReference type="InterPro" id="IPR031664">
    <property type="entry name" value="DUF5085"/>
</dbReference>
<comment type="caution">
    <text evidence="1">The sequence shown here is derived from an EMBL/GenBank/DDBJ whole genome shotgun (WGS) entry which is preliminary data.</text>
</comment>
<accession>A0A544T2V1</accession>
<dbReference type="OrthoDB" id="2452656at2"/>
<dbReference type="AlphaFoldDB" id="A0A544T2V1"/>
<dbReference type="EMBL" id="VDGH01000008">
    <property type="protein sequence ID" value="TQR11758.1"/>
    <property type="molecule type" value="Genomic_DNA"/>
</dbReference>
<protein>
    <submittedName>
        <fullName evidence="1">DUF5085 family protein</fullName>
    </submittedName>
</protein>
<evidence type="ECO:0000313" key="1">
    <source>
        <dbReference type="EMBL" id="TQR11758.1"/>
    </source>
</evidence>
<gene>
    <name evidence="1" type="ORF">FG382_14165</name>
</gene>
<dbReference type="Proteomes" id="UP000317316">
    <property type="component" value="Unassembled WGS sequence"/>
</dbReference>
<dbReference type="Pfam" id="PF16895">
    <property type="entry name" value="DUF5085"/>
    <property type="match status" value="1"/>
</dbReference>
<keyword evidence="2" id="KW-1185">Reference proteome</keyword>
<sequence length="148" mass="17345">MIVENHQIAYRNVASKLYNFLPEEIDIALNDFDEILTGHGYHPTGVIFFSIISDPTAEVMTAQVFLPIVESHFTFPKEEEINFSSYFIVDNLLMTRVTENYEVQSQVKYWELFTYIKEHNMTQKTPVFVQFKKTRSNRTYAEMSLGIL</sequence>
<organism evidence="1 2">
    <name type="scientific">Psychrobacillus lasiicapitis</name>
    <dbReference type="NCBI Taxonomy" id="1636719"/>
    <lineage>
        <taxon>Bacteria</taxon>
        <taxon>Bacillati</taxon>
        <taxon>Bacillota</taxon>
        <taxon>Bacilli</taxon>
        <taxon>Bacillales</taxon>
        <taxon>Bacillaceae</taxon>
        <taxon>Psychrobacillus</taxon>
    </lineage>
</organism>
<dbReference type="RefSeq" id="WP_142539543.1">
    <property type="nucleotide sequence ID" value="NZ_BMIE01000001.1"/>
</dbReference>